<feature type="transmembrane region" description="Helical" evidence="2">
    <location>
        <begin position="304"/>
        <end position="328"/>
    </location>
</feature>
<evidence type="ECO:0000256" key="2">
    <source>
        <dbReference type="SAM" id="Phobius"/>
    </source>
</evidence>
<feature type="transmembrane region" description="Helical" evidence="2">
    <location>
        <begin position="14"/>
        <end position="31"/>
    </location>
</feature>
<dbReference type="Gene3D" id="1.25.40.10">
    <property type="entry name" value="Tetratricopeptide repeat domain"/>
    <property type="match status" value="1"/>
</dbReference>
<dbReference type="SMART" id="SM00028">
    <property type="entry name" value="TPR"/>
    <property type="match status" value="2"/>
</dbReference>
<dbReference type="Pfam" id="PF14559">
    <property type="entry name" value="TPR_19"/>
    <property type="match status" value="1"/>
</dbReference>
<reference evidence="3" key="1">
    <citation type="journal article" date="2020" name="mSystems">
        <title>Genome- and Community-Level Interaction Insights into Carbon Utilization and Element Cycling Functions of Hydrothermarchaeota in Hydrothermal Sediment.</title>
        <authorList>
            <person name="Zhou Z."/>
            <person name="Liu Y."/>
            <person name="Xu W."/>
            <person name="Pan J."/>
            <person name="Luo Z.H."/>
            <person name="Li M."/>
        </authorList>
    </citation>
    <scope>NUCLEOTIDE SEQUENCE [LARGE SCALE GENOMIC DNA]</scope>
    <source>
        <strain evidence="3">SpSt-349</strain>
    </source>
</reference>
<feature type="transmembrane region" description="Helical" evidence="2">
    <location>
        <begin position="270"/>
        <end position="292"/>
    </location>
</feature>
<gene>
    <name evidence="3" type="ORF">ENQ87_03890</name>
</gene>
<dbReference type="EMBL" id="DSOV01000012">
    <property type="protein sequence ID" value="HEN41508.1"/>
    <property type="molecule type" value="Genomic_DNA"/>
</dbReference>
<comment type="caution">
    <text evidence="3">The sequence shown here is derived from an EMBL/GenBank/DDBJ whole genome shotgun (WGS) entry which is preliminary data.</text>
</comment>
<evidence type="ECO:0000256" key="1">
    <source>
        <dbReference type="PROSITE-ProRule" id="PRU00339"/>
    </source>
</evidence>
<feature type="transmembrane region" description="Helical" evidence="2">
    <location>
        <begin position="75"/>
        <end position="93"/>
    </location>
</feature>
<feature type="repeat" description="TPR" evidence="1">
    <location>
        <begin position="563"/>
        <end position="596"/>
    </location>
</feature>
<proteinExistence type="predicted"/>
<keyword evidence="1" id="KW-0802">TPR repeat</keyword>
<feature type="transmembrane region" description="Helical" evidence="2">
    <location>
        <begin position="213"/>
        <end position="231"/>
    </location>
</feature>
<accession>A0A831U345</accession>
<sequence length="647" mass="72934">MNDTPSMASENRRAVWLLGAAVSLIIGVFLLRKVSEYDIWFHMTMGKEILRTGSLPWVDRFSQLNMGRPYHDSQWLFQVVAAFGYGLMGFWWLQALQVVLWGGTFFQVYRACRVWSTSVGSWLLVLAVALASEERFSIRPELVTVLMVSLYYRRLQQGKYRSWRDIALLAILQIVWTNCHGVFVIGPVLAACYLAEALVRWRIDRDFTDARRLGLLMAALSVGCILTPFGLDGLKFAWLLMVEVSPAAPAVFKTVYDLEPVFGEASRSTVAFWVFLPLLIGTVISIIAALPWNSRLGRFSIARTLIVLSMLVVALTGIRNMPLFAVVAAPLMAENLSHVSQARRRQSLLAVSALLVVSMLVWTPRYAFQSLVDWVPYRFGLGLSGDYVPLQLPRFLDSIGFAGPVLNSQSLGGFYEYHGYPRRIPFFDGRFEAYDPALLDAAYEAMFGAKENPDRWQQFVRRYGFRGLLLENGPDESSGLLALLAASPDWRLVYLDYAASFWLRTDQPNLPPAVSAAQISELAERASSYANIENMFLFLDGIGFSPELRLRLMERGVRHRANQFTLINLGKLQLQSGQVDQAERNFRQALEQSPDSRTTLITLAQIAMIRGDRLSAERYLLKGLEYYPGDAILLENLTVVRGMALKP</sequence>
<dbReference type="InterPro" id="IPR011990">
    <property type="entry name" value="TPR-like_helical_dom_sf"/>
</dbReference>
<keyword evidence="2" id="KW-1133">Transmembrane helix</keyword>
<protein>
    <recommendedName>
        <fullName evidence="4">TPR domain protein</fullName>
    </recommendedName>
</protein>
<dbReference type="PROSITE" id="PS50005">
    <property type="entry name" value="TPR"/>
    <property type="match status" value="1"/>
</dbReference>
<evidence type="ECO:0000313" key="3">
    <source>
        <dbReference type="EMBL" id="HEN41508.1"/>
    </source>
</evidence>
<feature type="transmembrane region" description="Helical" evidence="2">
    <location>
        <begin position="113"/>
        <end position="131"/>
    </location>
</feature>
<name>A0A831U345_GEOME</name>
<feature type="transmembrane region" description="Helical" evidence="2">
    <location>
        <begin position="166"/>
        <end position="192"/>
    </location>
</feature>
<organism evidence="3">
    <name type="scientific">Geobacter metallireducens</name>
    <dbReference type="NCBI Taxonomy" id="28232"/>
    <lineage>
        <taxon>Bacteria</taxon>
        <taxon>Pseudomonadati</taxon>
        <taxon>Thermodesulfobacteriota</taxon>
        <taxon>Desulfuromonadia</taxon>
        <taxon>Geobacterales</taxon>
        <taxon>Geobacteraceae</taxon>
        <taxon>Geobacter</taxon>
    </lineage>
</organism>
<keyword evidence="2" id="KW-0812">Transmembrane</keyword>
<keyword evidence="2" id="KW-0472">Membrane</keyword>
<dbReference type="AlphaFoldDB" id="A0A831U345"/>
<dbReference type="SUPFAM" id="SSF48452">
    <property type="entry name" value="TPR-like"/>
    <property type="match status" value="1"/>
</dbReference>
<dbReference type="InterPro" id="IPR019734">
    <property type="entry name" value="TPR_rpt"/>
</dbReference>
<evidence type="ECO:0008006" key="4">
    <source>
        <dbReference type="Google" id="ProtNLM"/>
    </source>
</evidence>